<evidence type="ECO:0000313" key="4">
    <source>
        <dbReference type="EMBL" id="CDT79574.1"/>
    </source>
</evidence>
<organism evidence="4">
    <name type="scientific">Clostridioides difficile</name>
    <name type="common">Peptoclostridium difficile</name>
    <dbReference type="NCBI Taxonomy" id="1496"/>
    <lineage>
        <taxon>Bacteria</taxon>
        <taxon>Bacillati</taxon>
        <taxon>Bacillota</taxon>
        <taxon>Clostridia</taxon>
        <taxon>Peptostreptococcales</taxon>
        <taxon>Peptostreptococcaceae</taxon>
        <taxon>Clostridioides</taxon>
    </lineage>
</organism>
<reference evidence="4" key="1">
    <citation type="submission" date="2014-07" db="EMBL/GenBank/DDBJ databases">
        <authorList>
            <person name="Monot Marc"/>
        </authorList>
    </citation>
    <scope>NUCLEOTIDE SEQUENCE</scope>
    <source>
        <strain evidence="4">7032989</strain>
        <strain evidence="2">7032994</strain>
    </source>
</reference>
<dbReference type="EMBL" id="LK932509">
    <property type="protein sequence ID" value="CDS86478.1"/>
    <property type="molecule type" value="Genomic_DNA"/>
</dbReference>
<feature type="transmembrane region" description="Helical" evidence="1">
    <location>
        <begin position="7"/>
        <end position="30"/>
    </location>
</feature>
<name>A0A069AVK8_CLODI</name>
<dbReference type="EMBL" id="LK933504">
    <property type="protein sequence ID" value="CDT79574.1"/>
    <property type="molecule type" value="Genomic_DNA"/>
</dbReference>
<sequence length="174" mass="20065">MKHKYGYLLLESVVSLSSMVIIILVLYSIFLSTINLKLKVEDKIELQQQSLEIIKSMEGIISNSMGIMNVSNYEETFKKTTSIKCRYLDENNNEEGISNKEIILNERRNKLFVNSLNGESSQAGGYEIGDYVDEMYVSITNNGQYVNIKLKLSKRSQKYETDFKIKVWNFSESI</sequence>
<dbReference type="AlphaFoldDB" id="A0A069AVK8"/>
<keyword evidence="1" id="KW-0812">Transmembrane</keyword>
<evidence type="ECO:0000313" key="3">
    <source>
        <dbReference type="EMBL" id="CDS86478.1"/>
    </source>
</evidence>
<keyword evidence="1" id="KW-1133">Transmembrane helix</keyword>
<evidence type="ECO:0000256" key="1">
    <source>
        <dbReference type="SAM" id="Phobius"/>
    </source>
</evidence>
<proteinExistence type="predicted"/>
<gene>
    <name evidence="4" type="ORF">BN1095_790037</name>
    <name evidence="3" type="ORF">BN1096_560159</name>
    <name evidence="2" type="ORF">BN1097_540163</name>
</gene>
<protein>
    <submittedName>
        <fullName evidence="4">Uncharacterized protein</fullName>
    </submittedName>
</protein>
<keyword evidence="1" id="KW-0472">Membrane</keyword>
<dbReference type="GeneID" id="66353645"/>
<accession>A0A069AVK8</accession>
<evidence type="ECO:0000313" key="2">
    <source>
        <dbReference type="EMBL" id="CDS86036.1"/>
    </source>
</evidence>
<dbReference type="EMBL" id="LK932392">
    <property type="protein sequence ID" value="CDS86036.1"/>
    <property type="molecule type" value="Genomic_DNA"/>
</dbReference>
<dbReference type="RefSeq" id="WP_003438204.1">
    <property type="nucleotide sequence ID" value="NZ_BBYB01000172.1"/>
</dbReference>